<comment type="caution">
    <text evidence="2">The sequence shown here is derived from an EMBL/GenBank/DDBJ whole genome shotgun (WGS) entry which is preliminary data.</text>
</comment>
<evidence type="ECO:0008006" key="4">
    <source>
        <dbReference type="Google" id="ProtNLM"/>
    </source>
</evidence>
<feature type="signal peptide" evidence="1">
    <location>
        <begin position="1"/>
        <end position="16"/>
    </location>
</feature>
<reference evidence="2 3" key="1">
    <citation type="submission" date="2015-03" db="EMBL/GenBank/DDBJ databases">
        <title>RNA-seq based gene annotation and comparative genomics of four Zymoseptoria species reveal species-specific pathogenicity related genes and transposable element activity.</title>
        <authorList>
            <person name="Grandaubert J."/>
            <person name="Bhattacharyya A."/>
            <person name="Stukenbrock E.H."/>
        </authorList>
    </citation>
    <scope>NUCLEOTIDE SEQUENCE [LARGE SCALE GENOMIC DNA]</scope>
    <source>
        <strain evidence="2 3">Zb18110</strain>
    </source>
</reference>
<keyword evidence="1" id="KW-0732">Signal</keyword>
<feature type="chain" id="PRO_5002468933" description="DUF4185 domain-containing protein" evidence="1">
    <location>
        <begin position="17"/>
        <end position="422"/>
    </location>
</feature>
<accession>A0A0F4GJ98</accession>
<evidence type="ECO:0000313" key="2">
    <source>
        <dbReference type="EMBL" id="KJX97358.1"/>
    </source>
</evidence>
<protein>
    <recommendedName>
        <fullName evidence="4">DUF4185 domain-containing protein</fullName>
    </recommendedName>
</protein>
<dbReference type="OrthoDB" id="2583188at2759"/>
<keyword evidence="3" id="KW-1185">Reference proteome</keyword>
<dbReference type="AlphaFoldDB" id="A0A0F4GJ98"/>
<evidence type="ECO:0000256" key="1">
    <source>
        <dbReference type="SAM" id="SignalP"/>
    </source>
</evidence>
<evidence type="ECO:0000313" key="3">
    <source>
        <dbReference type="Proteomes" id="UP000033647"/>
    </source>
</evidence>
<proteinExistence type="predicted"/>
<sequence>MKTFSLLFVLAALSDAAPQDLPSALSLRQAALRTSRYFPKPFPPPTNQPAPSPVTIQSGEPVYPQLKATPQLLGLVSDPTFSRDSCGTTRLNNRTLWACRDSQYVVTGAVNTNSLLSSTASWSNSSAAGQPTLLSLRSTDNKLNTTVLKQYGTNSNSQAFYPVNANKFCSSQGGCSDGSRYAIWPDSPPMRTSYRVGYTWIRATHINQDLGLVEPNPATILYKVTAPSATSGNTLPSVTVVNETFWGRNEIAYGAYGNVVRNGIAYLYGQANGTVSLAKVPVGSVENRSAYRYWVNGDWVTTAPKIGADGIRIENVSVGGQGTYFWSQGWNSYVWIGGNQYPGATMYITTAPDPAGPWITPIRFYDGPNGNFSLPAYSIQAHPAMMEFNPSLKSMLLTYTKVDQDSRGNAVYSTPLVYAQWN</sequence>
<name>A0A0F4GJ98_9PEZI</name>
<gene>
    <name evidence="2" type="ORF">TI39_contig505g00022</name>
</gene>
<dbReference type="EMBL" id="LAFY01000497">
    <property type="protein sequence ID" value="KJX97358.1"/>
    <property type="molecule type" value="Genomic_DNA"/>
</dbReference>
<organism evidence="2 3">
    <name type="scientific">Zymoseptoria brevis</name>
    <dbReference type="NCBI Taxonomy" id="1047168"/>
    <lineage>
        <taxon>Eukaryota</taxon>
        <taxon>Fungi</taxon>
        <taxon>Dikarya</taxon>
        <taxon>Ascomycota</taxon>
        <taxon>Pezizomycotina</taxon>
        <taxon>Dothideomycetes</taxon>
        <taxon>Dothideomycetidae</taxon>
        <taxon>Mycosphaerellales</taxon>
        <taxon>Mycosphaerellaceae</taxon>
        <taxon>Zymoseptoria</taxon>
    </lineage>
</organism>
<dbReference type="Proteomes" id="UP000033647">
    <property type="component" value="Unassembled WGS sequence"/>
</dbReference>